<dbReference type="Proteomes" id="UP000025171">
    <property type="component" value="Unassembled WGS sequence"/>
</dbReference>
<feature type="domain" description="HTH lysR-type" evidence="5">
    <location>
        <begin position="1"/>
        <end position="18"/>
    </location>
</feature>
<dbReference type="PANTHER" id="PTHR30346">
    <property type="entry name" value="TRANSCRIPTIONAL DUAL REGULATOR HCAR-RELATED"/>
    <property type="match status" value="1"/>
</dbReference>
<reference evidence="6 7" key="1">
    <citation type="journal article" date="2014" name="Antonie Van Leeuwenhoek">
        <title>Hyphomonas beringensis sp. nov. and Hyphomonas chukchiensis sp. nov., isolated from surface seawater of the Bering Sea and Chukchi Sea.</title>
        <authorList>
            <person name="Li C."/>
            <person name="Lai Q."/>
            <person name="Li G."/>
            <person name="Dong C."/>
            <person name="Wang J."/>
            <person name="Liao Y."/>
            <person name="Shao Z."/>
        </authorList>
    </citation>
    <scope>NUCLEOTIDE SEQUENCE [LARGE SCALE GENOMIC DNA]</scope>
    <source>
        <strain evidence="6 7">MHS-2</strain>
    </source>
</reference>
<dbReference type="PANTHER" id="PTHR30346:SF0">
    <property type="entry name" value="HCA OPERON TRANSCRIPTIONAL ACTIVATOR HCAR"/>
    <property type="match status" value="1"/>
</dbReference>
<evidence type="ECO:0000256" key="1">
    <source>
        <dbReference type="ARBA" id="ARBA00009437"/>
    </source>
</evidence>
<dbReference type="AlphaFoldDB" id="A0A059FRI0"/>
<name>A0A059FRI0_9PROT</name>
<comment type="similarity">
    <text evidence="1">Belongs to the LysR transcriptional regulatory family.</text>
</comment>
<dbReference type="GO" id="GO:0003700">
    <property type="term" value="F:DNA-binding transcription factor activity"/>
    <property type="evidence" value="ECO:0007669"/>
    <property type="project" value="InterPro"/>
</dbReference>
<keyword evidence="4" id="KW-0804">Transcription</keyword>
<dbReference type="PROSITE" id="PS50931">
    <property type="entry name" value="HTH_LYSR"/>
    <property type="match status" value="1"/>
</dbReference>
<accession>A0A059FRI0</accession>
<comment type="caution">
    <text evidence="6">The sequence shown here is derived from an EMBL/GenBank/DDBJ whole genome shotgun (WGS) entry which is preliminary data.</text>
</comment>
<evidence type="ECO:0000256" key="3">
    <source>
        <dbReference type="ARBA" id="ARBA00023125"/>
    </source>
</evidence>
<evidence type="ECO:0000256" key="4">
    <source>
        <dbReference type="ARBA" id="ARBA00023163"/>
    </source>
</evidence>
<dbReference type="GO" id="GO:0032993">
    <property type="term" value="C:protein-DNA complex"/>
    <property type="evidence" value="ECO:0007669"/>
    <property type="project" value="TreeGrafter"/>
</dbReference>
<evidence type="ECO:0000313" key="7">
    <source>
        <dbReference type="Proteomes" id="UP000025171"/>
    </source>
</evidence>
<evidence type="ECO:0000259" key="5">
    <source>
        <dbReference type="PROSITE" id="PS50931"/>
    </source>
</evidence>
<keyword evidence="2" id="KW-0805">Transcription regulation</keyword>
<keyword evidence="3" id="KW-0238">DNA-binding</keyword>
<dbReference type="Gene3D" id="3.40.190.10">
    <property type="entry name" value="Periplasmic binding protein-like II"/>
    <property type="match status" value="2"/>
</dbReference>
<protein>
    <submittedName>
        <fullName evidence="6">BudR family transcriptional regulator</fullName>
    </submittedName>
</protein>
<dbReference type="SUPFAM" id="SSF53850">
    <property type="entry name" value="Periplasmic binding protein-like II"/>
    <property type="match status" value="1"/>
</dbReference>
<evidence type="ECO:0000313" key="6">
    <source>
        <dbReference type="EMBL" id="KCZ93227.1"/>
    </source>
</evidence>
<keyword evidence="7" id="KW-1185">Reference proteome</keyword>
<organism evidence="6 7">
    <name type="scientific">Hyphomonas johnsonii MHS-2</name>
    <dbReference type="NCBI Taxonomy" id="1280950"/>
    <lineage>
        <taxon>Bacteria</taxon>
        <taxon>Pseudomonadati</taxon>
        <taxon>Pseudomonadota</taxon>
        <taxon>Alphaproteobacteria</taxon>
        <taxon>Hyphomonadales</taxon>
        <taxon>Hyphomonadaceae</taxon>
        <taxon>Hyphomonas</taxon>
    </lineage>
</organism>
<gene>
    <name evidence="6" type="ORF">HJO_05210</name>
</gene>
<dbReference type="EMBL" id="ARYK01000002">
    <property type="protein sequence ID" value="KCZ93227.1"/>
    <property type="molecule type" value="Genomic_DNA"/>
</dbReference>
<proteinExistence type="inferred from homology"/>
<sequence length="271" mass="30695">MRLGFPLFVRSTRSVRLTTEGEMLYEEAYLLKVASDECLDKAKHMMKSHSQVIQVGVNPFTYWVPERRELFTQFEERHDRVSVEITSNYTSRLISKLRKRLIDFALIPLFSELSDLESLIIHSSRVSLLVPKEDELASLDSVSLDDLKGRKIPVTNPRINQEFYDCIYAPIIGRGVEAIIVPEGAQAIAHLAHEQRLPFISFSYPHSDPGVDASFVHVPLKGRTPIVEYALVRRNEPPRATVSHFWKTAEALAPKAKRAKASTSVPQEEAA</sequence>
<dbReference type="Gene3D" id="1.10.10.10">
    <property type="entry name" value="Winged helix-like DNA-binding domain superfamily/Winged helix DNA-binding domain"/>
    <property type="match status" value="1"/>
</dbReference>
<dbReference type="eggNOG" id="COG0583">
    <property type="taxonomic scope" value="Bacteria"/>
</dbReference>
<dbReference type="Pfam" id="PF03466">
    <property type="entry name" value="LysR_substrate"/>
    <property type="match status" value="1"/>
</dbReference>
<dbReference type="InterPro" id="IPR036388">
    <property type="entry name" value="WH-like_DNA-bd_sf"/>
</dbReference>
<dbReference type="InterPro" id="IPR000847">
    <property type="entry name" value="LysR_HTH_N"/>
</dbReference>
<evidence type="ECO:0000256" key="2">
    <source>
        <dbReference type="ARBA" id="ARBA00023015"/>
    </source>
</evidence>
<dbReference type="PATRIC" id="fig|1280950.3.peg.1050"/>
<dbReference type="GO" id="GO:0003677">
    <property type="term" value="F:DNA binding"/>
    <property type="evidence" value="ECO:0007669"/>
    <property type="project" value="UniProtKB-KW"/>
</dbReference>
<dbReference type="InterPro" id="IPR005119">
    <property type="entry name" value="LysR_subst-bd"/>
</dbReference>